<keyword evidence="2" id="KW-0442">Lipid degradation</keyword>
<dbReference type="Gene3D" id="3.40.50.1820">
    <property type="entry name" value="alpha/beta hydrolase"/>
    <property type="match status" value="1"/>
</dbReference>
<feature type="transmembrane region" description="Helical" evidence="4">
    <location>
        <begin position="54"/>
        <end position="70"/>
    </location>
</feature>
<keyword evidence="4" id="KW-0472">Membrane</keyword>
<keyword evidence="1" id="KW-0378">Hydrolase</keyword>
<dbReference type="EMBL" id="VSDO01000005">
    <property type="protein sequence ID" value="TYA10806.1"/>
    <property type="molecule type" value="Genomic_DNA"/>
</dbReference>
<feature type="transmembrane region" description="Helical" evidence="4">
    <location>
        <begin position="29"/>
        <end position="48"/>
    </location>
</feature>
<dbReference type="GO" id="GO:0016042">
    <property type="term" value="P:lipid catabolic process"/>
    <property type="evidence" value="ECO:0007669"/>
    <property type="project" value="UniProtKB-KW"/>
</dbReference>
<accession>A0A5D0CLI4</accession>
<evidence type="ECO:0008006" key="7">
    <source>
        <dbReference type="Google" id="ProtNLM"/>
    </source>
</evidence>
<keyword evidence="3" id="KW-0443">Lipid metabolism</keyword>
<name>A0A5D0CLI4_9BACL</name>
<proteinExistence type="predicted"/>
<evidence type="ECO:0000256" key="4">
    <source>
        <dbReference type="SAM" id="Phobius"/>
    </source>
</evidence>
<dbReference type="RefSeq" id="WP_148456819.1">
    <property type="nucleotide sequence ID" value="NZ_VSDO01000005.1"/>
</dbReference>
<reference evidence="5 6" key="1">
    <citation type="submission" date="2019-08" db="EMBL/GenBank/DDBJ databases">
        <title>Genome sequencing of Paenibacillus faecis DSM 23593(T).</title>
        <authorList>
            <person name="Kook J.-K."/>
            <person name="Park S.-N."/>
            <person name="Lim Y.K."/>
        </authorList>
    </citation>
    <scope>NUCLEOTIDE SEQUENCE [LARGE SCALE GENOMIC DNA]</scope>
    <source>
        <strain evidence="5 6">DSM 23593</strain>
    </source>
</reference>
<dbReference type="PANTHER" id="PTHR10272">
    <property type="entry name" value="PLATELET-ACTIVATING FACTOR ACETYLHYDROLASE"/>
    <property type="match status" value="1"/>
</dbReference>
<dbReference type="OrthoDB" id="9814760at2"/>
<dbReference type="GO" id="GO:0003847">
    <property type="term" value="F:1-alkyl-2-acetylglycerophosphocholine esterase activity"/>
    <property type="evidence" value="ECO:0007669"/>
    <property type="project" value="TreeGrafter"/>
</dbReference>
<evidence type="ECO:0000256" key="2">
    <source>
        <dbReference type="ARBA" id="ARBA00022963"/>
    </source>
</evidence>
<dbReference type="PANTHER" id="PTHR10272:SF0">
    <property type="entry name" value="PLATELET-ACTIVATING FACTOR ACETYLHYDROLASE"/>
    <property type="match status" value="1"/>
</dbReference>
<dbReference type="Proteomes" id="UP000325218">
    <property type="component" value="Unassembled WGS sequence"/>
</dbReference>
<keyword evidence="6" id="KW-1185">Reference proteome</keyword>
<evidence type="ECO:0000256" key="3">
    <source>
        <dbReference type="ARBA" id="ARBA00023098"/>
    </source>
</evidence>
<gene>
    <name evidence="5" type="ORF">FRY98_23815</name>
</gene>
<dbReference type="AlphaFoldDB" id="A0A5D0CLI4"/>
<dbReference type="InterPro" id="IPR029058">
    <property type="entry name" value="AB_hydrolase_fold"/>
</dbReference>
<keyword evidence="4" id="KW-0812">Transmembrane</keyword>
<feature type="transmembrane region" description="Helical" evidence="4">
    <location>
        <begin position="6"/>
        <end position="22"/>
    </location>
</feature>
<evidence type="ECO:0000313" key="6">
    <source>
        <dbReference type="Proteomes" id="UP000325218"/>
    </source>
</evidence>
<keyword evidence="4" id="KW-1133">Transmembrane helix</keyword>
<evidence type="ECO:0000256" key="1">
    <source>
        <dbReference type="ARBA" id="ARBA00022801"/>
    </source>
</evidence>
<sequence length="492" mass="53567">MRVSELFLILAGTALWIYVLTGRKLGRTGNGVAALIGAGAVAGCLLAGDYRWQLLPACVATGGLVLWSLLKKPKGSPSRSWRRIAGKGMLLLIMAAGVAVSAALSVLLPVVRLPEPDGVYAVGTQTARISGTDRPEPFTKDPQDTRELMVQIWYPADNTEGRSLAEVVPVAGQSDMAAPFTRAFAQTFRLPSFALDYWKDFRGNSFENADLLASGTPYPVILLSHGMGTSRMLHVSQAEHLASHGYVVVTIDHTYNTTATVFPDGKMTGLVSEPNGEEDFFMAAPRIGKIWSGDVSEVIDWLEAINAGQERSAFQGKLDLDRIGMMGHSFGGATAYHAVLTEERIKAGINMDGTQFDKFDAKTVMKKPFLFLESADFKASADKLRQGEIQSEVGRRIVSNELALMEAAANYHGKALYVERSEHYNFTDLQFYSPLVKLTGLTGELDGARGAEIVNAYVLDFFDTYLKGSRPKLLNGPSPAYPEVKFDLLLEP</sequence>
<feature type="transmembrane region" description="Helical" evidence="4">
    <location>
        <begin position="90"/>
        <end position="111"/>
    </location>
</feature>
<protein>
    <recommendedName>
        <fullName evidence="7">Platelet-activating factor acetylhydrolase plasma/intracellular</fullName>
    </recommendedName>
</protein>
<organism evidence="5 6">
    <name type="scientific">Paenibacillus faecis</name>
    <dbReference type="NCBI Taxonomy" id="862114"/>
    <lineage>
        <taxon>Bacteria</taxon>
        <taxon>Bacillati</taxon>
        <taxon>Bacillota</taxon>
        <taxon>Bacilli</taxon>
        <taxon>Bacillales</taxon>
        <taxon>Paenibacillaceae</taxon>
        <taxon>Paenibacillus</taxon>
    </lineage>
</organism>
<dbReference type="SUPFAM" id="SSF53474">
    <property type="entry name" value="alpha/beta-Hydrolases"/>
    <property type="match status" value="1"/>
</dbReference>
<evidence type="ECO:0000313" key="5">
    <source>
        <dbReference type="EMBL" id="TYA10806.1"/>
    </source>
</evidence>
<comment type="caution">
    <text evidence="5">The sequence shown here is derived from an EMBL/GenBank/DDBJ whole genome shotgun (WGS) entry which is preliminary data.</text>
</comment>
<dbReference type="Pfam" id="PF03403">
    <property type="entry name" value="PAF-AH_p_II"/>
    <property type="match status" value="1"/>
</dbReference>